<evidence type="ECO:0000313" key="2">
    <source>
        <dbReference type="Proteomes" id="UP000610124"/>
    </source>
</evidence>
<evidence type="ECO:0000313" key="1">
    <source>
        <dbReference type="EMBL" id="GGU92153.1"/>
    </source>
</evidence>
<organism evidence="1 2">
    <name type="scientific">Kitasatospora aureofaciens</name>
    <name type="common">Streptomyces aureofaciens</name>
    <dbReference type="NCBI Taxonomy" id="1894"/>
    <lineage>
        <taxon>Bacteria</taxon>
        <taxon>Bacillati</taxon>
        <taxon>Actinomycetota</taxon>
        <taxon>Actinomycetes</taxon>
        <taxon>Kitasatosporales</taxon>
        <taxon>Streptomycetaceae</taxon>
        <taxon>Kitasatospora</taxon>
    </lineage>
</organism>
<name>A0A8H9HXK7_KITAU</name>
<dbReference type="Proteomes" id="UP000610124">
    <property type="component" value="Unassembled WGS sequence"/>
</dbReference>
<dbReference type="RefSeq" id="WP_157846614.1">
    <property type="nucleotide sequence ID" value="NZ_BMUB01000014.1"/>
</dbReference>
<gene>
    <name evidence="1" type="ORF">GCM10010502_51890</name>
</gene>
<dbReference type="GeneID" id="97488194"/>
<comment type="caution">
    <text evidence="1">The sequence shown here is derived from an EMBL/GenBank/DDBJ whole genome shotgun (WGS) entry which is preliminary data.</text>
</comment>
<proteinExistence type="predicted"/>
<dbReference type="EMBL" id="BMUB01000014">
    <property type="protein sequence ID" value="GGU92153.1"/>
    <property type="molecule type" value="Genomic_DNA"/>
</dbReference>
<protein>
    <submittedName>
        <fullName evidence="1">Uncharacterized protein</fullName>
    </submittedName>
</protein>
<reference evidence="1" key="2">
    <citation type="submission" date="2020-09" db="EMBL/GenBank/DDBJ databases">
        <authorList>
            <person name="Sun Q."/>
            <person name="Ohkuma M."/>
        </authorList>
    </citation>
    <scope>NUCLEOTIDE SEQUENCE</scope>
    <source>
        <strain evidence="1">JCM 4434</strain>
    </source>
</reference>
<reference evidence="1" key="1">
    <citation type="journal article" date="2014" name="Int. J. Syst. Evol. Microbiol.">
        <title>Complete genome sequence of Corynebacterium casei LMG S-19264T (=DSM 44701T), isolated from a smear-ripened cheese.</title>
        <authorList>
            <consortium name="US DOE Joint Genome Institute (JGI-PGF)"/>
            <person name="Walter F."/>
            <person name="Albersmeier A."/>
            <person name="Kalinowski J."/>
            <person name="Ruckert C."/>
        </authorList>
    </citation>
    <scope>NUCLEOTIDE SEQUENCE</scope>
    <source>
        <strain evidence="1">JCM 4434</strain>
    </source>
</reference>
<sequence length="136" mass="14146">MKRERPARKAVQDVLDPVELGVVLGVGGLLPGRGALEDDAAWGPTDKRTELPSGAELSSFADGPFDVRAVAAVVRTEAKNRFLLDEVPWANFPQGDHVREAICLFRADGPPVAAGVGVVSGMCANGMRAAAALAVA</sequence>
<accession>A0A8H9HXK7</accession>
<dbReference type="AlphaFoldDB" id="A0A8H9HXK7"/>